<dbReference type="AlphaFoldDB" id="X1MGI9"/>
<dbReference type="Pfam" id="PF16653">
    <property type="entry name" value="Sacchrp_dh_C"/>
    <property type="match status" value="1"/>
</dbReference>
<protein>
    <recommendedName>
        <fullName evidence="1">Saccharopine dehydrogenase-like C-terminal domain-containing protein</fullName>
    </recommendedName>
</protein>
<comment type="caution">
    <text evidence="2">The sequence shown here is derived from an EMBL/GenBank/DDBJ whole genome shotgun (WGS) entry which is preliminary data.</text>
</comment>
<accession>X1MGI9</accession>
<reference evidence="2" key="1">
    <citation type="journal article" date="2014" name="Front. Microbiol.">
        <title>High frequency of phylogenetically diverse reductive dehalogenase-homologous genes in deep subseafloor sedimentary metagenomes.</title>
        <authorList>
            <person name="Kawai M."/>
            <person name="Futagami T."/>
            <person name="Toyoda A."/>
            <person name="Takaki Y."/>
            <person name="Nishi S."/>
            <person name="Hori S."/>
            <person name="Arai W."/>
            <person name="Tsubouchi T."/>
            <person name="Morono Y."/>
            <person name="Uchiyama I."/>
            <person name="Ito T."/>
            <person name="Fujiyama A."/>
            <person name="Inagaki F."/>
            <person name="Takami H."/>
        </authorList>
    </citation>
    <scope>NUCLEOTIDE SEQUENCE</scope>
    <source>
        <strain evidence="2">Expedition CK06-06</strain>
    </source>
</reference>
<name>X1MGI9_9ZZZZ</name>
<gene>
    <name evidence="2" type="ORF">S06H3_28720</name>
</gene>
<proteinExistence type="predicted"/>
<dbReference type="EMBL" id="BARV01016779">
    <property type="protein sequence ID" value="GAI30767.1"/>
    <property type="molecule type" value="Genomic_DNA"/>
</dbReference>
<organism evidence="2">
    <name type="scientific">marine sediment metagenome</name>
    <dbReference type="NCBI Taxonomy" id="412755"/>
    <lineage>
        <taxon>unclassified sequences</taxon>
        <taxon>metagenomes</taxon>
        <taxon>ecological metagenomes</taxon>
    </lineage>
</organism>
<feature type="domain" description="Saccharopine dehydrogenase-like C-terminal" evidence="1">
    <location>
        <begin position="1"/>
        <end position="45"/>
    </location>
</feature>
<evidence type="ECO:0000259" key="1">
    <source>
        <dbReference type="Pfam" id="PF16653"/>
    </source>
</evidence>
<sequence>TGFPCAIMARLVAQGEFQYPGICPPEYIGREHKVYQKVMKELEKMKLVI</sequence>
<feature type="non-terminal residue" evidence="2">
    <location>
        <position position="1"/>
    </location>
</feature>
<evidence type="ECO:0000313" key="2">
    <source>
        <dbReference type="EMBL" id="GAI30767.1"/>
    </source>
</evidence>
<dbReference type="Gene3D" id="3.40.50.720">
    <property type="entry name" value="NAD(P)-binding Rossmann-like Domain"/>
    <property type="match status" value="1"/>
</dbReference>
<dbReference type="InterPro" id="IPR032095">
    <property type="entry name" value="Sacchrp_dh-like_C"/>
</dbReference>